<dbReference type="EMBL" id="JXTC01000068">
    <property type="protein sequence ID" value="PON92188.1"/>
    <property type="molecule type" value="Genomic_DNA"/>
</dbReference>
<evidence type="ECO:0000256" key="3">
    <source>
        <dbReference type="ARBA" id="ARBA00001964"/>
    </source>
</evidence>
<evidence type="ECO:0000256" key="6">
    <source>
        <dbReference type="ARBA" id="ARBA00013202"/>
    </source>
</evidence>
<evidence type="ECO:0000256" key="9">
    <source>
        <dbReference type="ARBA" id="ARBA00022842"/>
    </source>
</evidence>
<evidence type="ECO:0000256" key="2">
    <source>
        <dbReference type="ARBA" id="ARBA00001920"/>
    </source>
</evidence>
<organism evidence="13 14">
    <name type="scientific">Trema orientale</name>
    <name type="common">Charcoal tree</name>
    <name type="synonym">Celtis orientalis</name>
    <dbReference type="NCBI Taxonomy" id="63057"/>
    <lineage>
        <taxon>Eukaryota</taxon>
        <taxon>Viridiplantae</taxon>
        <taxon>Streptophyta</taxon>
        <taxon>Embryophyta</taxon>
        <taxon>Tracheophyta</taxon>
        <taxon>Spermatophyta</taxon>
        <taxon>Magnoliopsida</taxon>
        <taxon>eudicotyledons</taxon>
        <taxon>Gunneridae</taxon>
        <taxon>Pentapetalae</taxon>
        <taxon>rosids</taxon>
        <taxon>fabids</taxon>
        <taxon>Rosales</taxon>
        <taxon>Cannabaceae</taxon>
        <taxon>Trema</taxon>
    </lineage>
</organism>
<proteinExistence type="inferred from homology"/>
<reference evidence="14" key="1">
    <citation type="submission" date="2016-06" db="EMBL/GenBank/DDBJ databases">
        <title>Parallel loss of symbiosis genes in relatives of nitrogen-fixing non-legume Parasponia.</title>
        <authorList>
            <person name="Van Velzen R."/>
            <person name="Holmer R."/>
            <person name="Bu F."/>
            <person name="Rutten L."/>
            <person name="Van Zeijl A."/>
            <person name="Liu W."/>
            <person name="Santuari L."/>
            <person name="Cao Q."/>
            <person name="Sharma T."/>
            <person name="Shen D."/>
            <person name="Roswanjaya Y."/>
            <person name="Wardhani T."/>
            <person name="Kalhor M.S."/>
            <person name="Jansen J."/>
            <person name="Van den Hoogen J."/>
            <person name="Gungor B."/>
            <person name="Hartog M."/>
            <person name="Hontelez J."/>
            <person name="Verver J."/>
            <person name="Yang W.-C."/>
            <person name="Schijlen E."/>
            <person name="Repin R."/>
            <person name="Schilthuizen M."/>
            <person name="Schranz E."/>
            <person name="Heidstra R."/>
            <person name="Miyata K."/>
            <person name="Fedorova E."/>
            <person name="Kohlen W."/>
            <person name="Bisseling T."/>
            <person name="Smit S."/>
            <person name="Geurts R."/>
        </authorList>
    </citation>
    <scope>NUCLEOTIDE SEQUENCE [LARGE SCALE GENOMIC DNA]</scope>
    <source>
        <strain evidence="14">cv. RG33-2</strain>
    </source>
</reference>
<keyword evidence="11" id="KW-0456">Lyase</keyword>
<keyword evidence="14" id="KW-1185">Reference proteome</keyword>
<dbReference type="InterPro" id="IPR012110">
    <property type="entry name" value="PDC/IPDC-like"/>
</dbReference>
<evidence type="ECO:0000259" key="12">
    <source>
        <dbReference type="Pfam" id="PF02776"/>
    </source>
</evidence>
<dbReference type="PANTHER" id="PTHR43452:SF6">
    <property type="entry name" value="PYRUVATE DECARBOXYLASE 2"/>
    <property type="match status" value="1"/>
</dbReference>
<dbReference type="InParanoid" id="A0A2P5F345"/>
<feature type="domain" description="Thiamine pyrophosphate enzyme N-terminal TPP-binding" evidence="12">
    <location>
        <begin position="45"/>
        <end position="150"/>
    </location>
</feature>
<sequence length="376" mass="40095">MDTKIGALDTCKPASTDVGCPPNGAVCAIQDSVPSSAVFNAADATLGRHLARRLVQIGVTDIFSVPGDFNLTLLDHLIAEPGLNNVGCCNELNAGYAADGYARSRGVGACVVTFTVGGLSVLNAIAGANSENLPLICIVGGPNSNDYGTNRVLHHTIGLPDFSQELRCFQTVTCYQAVVNNLEDAHELIDTAISTALKESKPVYISISCNLPGIPHPTFSREPVPFSLSPRLSNSMGIEAAVEATAEFLNKAVKPVLVTAQDISTMIRCGQRSIIFLINNGGYTIEVEIHDGPYNVIKNWNYTALVNAIHNGEGKCWTAKVFCEEDLIEAIEAASGPKKDSLCFIEVIVHKDDTSKELLEWGSRVSAANSRPPNPQ</sequence>
<evidence type="ECO:0000256" key="10">
    <source>
        <dbReference type="ARBA" id="ARBA00023052"/>
    </source>
</evidence>
<keyword evidence="10" id="KW-0786">Thiamine pyrophosphate</keyword>
<evidence type="ECO:0000313" key="13">
    <source>
        <dbReference type="EMBL" id="PON92188.1"/>
    </source>
</evidence>
<dbReference type="OrthoDB" id="3970464at2759"/>
<evidence type="ECO:0000256" key="11">
    <source>
        <dbReference type="ARBA" id="ARBA00023239"/>
    </source>
</evidence>
<dbReference type="Gene3D" id="3.40.50.970">
    <property type="match status" value="2"/>
</dbReference>
<accession>A0A2P5F345</accession>
<dbReference type="EC" id="4.1.1.1" evidence="6"/>
<comment type="cofactor">
    <cofactor evidence="2">
        <name>a metal cation</name>
        <dbReference type="ChEBI" id="CHEBI:25213"/>
    </cofactor>
</comment>
<dbReference type="SUPFAM" id="SSF52518">
    <property type="entry name" value="Thiamin diphosphate-binding fold (THDP-binding)"/>
    <property type="match status" value="2"/>
</dbReference>
<name>A0A2P5F345_TREOI</name>
<keyword evidence="7" id="KW-0479">Metal-binding</keyword>
<dbReference type="CDD" id="cd07038">
    <property type="entry name" value="TPP_PYR_PDC_IPDC_like"/>
    <property type="match status" value="1"/>
</dbReference>
<dbReference type="FunFam" id="3.40.50.970:FF:000017">
    <property type="entry name" value="pyruvate decarboxylase 1"/>
    <property type="match status" value="1"/>
</dbReference>
<dbReference type="STRING" id="63057.A0A2P5F345"/>
<dbReference type="GO" id="GO:0004737">
    <property type="term" value="F:pyruvate decarboxylase activity"/>
    <property type="evidence" value="ECO:0007669"/>
    <property type="project" value="UniProtKB-EC"/>
</dbReference>
<evidence type="ECO:0000256" key="7">
    <source>
        <dbReference type="ARBA" id="ARBA00022723"/>
    </source>
</evidence>
<comment type="similarity">
    <text evidence="4">Belongs to the TPP enzyme family.</text>
</comment>
<dbReference type="GO" id="GO:0000949">
    <property type="term" value="P:aromatic amino acid family catabolic process to alcohol via Ehrlich pathway"/>
    <property type="evidence" value="ECO:0007669"/>
    <property type="project" value="TreeGrafter"/>
</dbReference>
<keyword evidence="8" id="KW-0210">Decarboxylase</keyword>
<comment type="cofactor">
    <cofactor evidence="3">
        <name>thiamine diphosphate</name>
        <dbReference type="ChEBI" id="CHEBI:58937"/>
    </cofactor>
</comment>
<dbReference type="PANTHER" id="PTHR43452">
    <property type="entry name" value="PYRUVATE DECARBOXYLASE"/>
    <property type="match status" value="1"/>
</dbReference>
<evidence type="ECO:0000256" key="4">
    <source>
        <dbReference type="ARBA" id="ARBA00007812"/>
    </source>
</evidence>
<comment type="caution">
    <text evidence="13">The sequence shown here is derived from an EMBL/GenBank/DDBJ whole genome shotgun (WGS) entry which is preliminary data.</text>
</comment>
<keyword evidence="9" id="KW-0460">Magnesium</keyword>
<protein>
    <recommendedName>
        <fullName evidence="6">pyruvate decarboxylase</fullName>
        <ecNumber evidence="6">4.1.1.1</ecNumber>
    </recommendedName>
</protein>
<evidence type="ECO:0000256" key="5">
    <source>
        <dbReference type="ARBA" id="ARBA00011881"/>
    </source>
</evidence>
<dbReference type="Pfam" id="PF02776">
    <property type="entry name" value="TPP_enzyme_N"/>
    <property type="match status" value="1"/>
</dbReference>
<dbReference type="GO" id="GO:0046872">
    <property type="term" value="F:metal ion binding"/>
    <property type="evidence" value="ECO:0007669"/>
    <property type="project" value="UniProtKB-KW"/>
</dbReference>
<dbReference type="GO" id="GO:0030976">
    <property type="term" value="F:thiamine pyrophosphate binding"/>
    <property type="evidence" value="ECO:0007669"/>
    <property type="project" value="InterPro"/>
</dbReference>
<dbReference type="GO" id="GO:0005829">
    <property type="term" value="C:cytosol"/>
    <property type="evidence" value="ECO:0007669"/>
    <property type="project" value="TreeGrafter"/>
</dbReference>
<dbReference type="InterPro" id="IPR047213">
    <property type="entry name" value="TPP_PYR_PDC_IPDC-like"/>
</dbReference>
<dbReference type="InterPro" id="IPR012001">
    <property type="entry name" value="Thiamin_PyroP_enz_TPP-bd_dom"/>
</dbReference>
<evidence type="ECO:0000256" key="1">
    <source>
        <dbReference type="ARBA" id="ARBA00001041"/>
    </source>
</evidence>
<dbReference type="Proteomes" id="UP000237000">
    <property type="component" value="Unassembled WGS sequence"/>
</dbReference>
<comment type="catalytic activity">
    <reaction evidence="1">
        <text>a 2-oxocarboxylate + H(+) = an aldehyde + CO2</text>
        <dbReference type="Rhea" id="RHEA:11628"/>
        <dbReference type="ChEBI" id="CHEBI:15378"/>
        <dbReference type="ChEBI" id="CHEBI:16526"/>
        <dbReference type="ChEBI" id="CHEBI:17478"/>
        <dbReference type="ChEBI" id="CHEBI:35179"/>
        <dbReference type="EC" id="4.1.1.1"/>
    </reaction>
</comment>
<dbReference type="InterPro" id="IPR029061">
    <property type="entry name" value="THDP-binding"/>
</dbReference>
<dbReference type="AlphaFoldDB" id="A0A2P5F345"/>
<evidence type="ECO:0000256" key="8">
    <source>
        <dbReference type="ARBA" id="ARBA00022793"/>
    </source>
</evidence>
<comment type="subunit">
    <text evidence="5">Homotetramer.</text>
</comment>
<evidence type="ECO:0000313" key="14">
    <source>
        <dbReference type="Proteomes" id="UP000237000"/>
    </source>
</evidence>
<gene>
    <name evidence="13" type="ORF">TorRG33x02_120070</name>
</gene>